<proteinExistence type="predicted"/>
<gene>
    <name evidence="2" type="ORF">CLV84_0908</name>
</gene>
<sequence>MTTDFMGGGARLRLVEGKLNTDGHGFYGMLRLTGPDLEGTPLGSEVTPQRSGGGASR</sequence>
<dbReference type="EMBL" id="PTJC01000005">
    <property type="protein sequence ID" value="PPK87949.1"/>
    <property type="molecule type" value="Genomic_DNA"/>
</dbReference>
<dbReference type="AlphaFoldDB" id="A0A2S6I8Z7"/>
<dbReference type="Proteomes" id="UP000237662">
    <property type="component" value="Unassembled WGS sequence"/>
</dbReference>
<name>A0A2S6I8Z7_9BACT</name>
<evidence type="ECO:0000313" key="3">
    <source>
        <dbReference type="Proteomes" id="UP000237662"/>
    </source>
</evidence>
<reference evidence="2 3" key="1">
    <citation type="submission" date="2018-02" db="EMBL/GenBank/DDBJ databases">
        <title>Genomic Encyclopedia of Archaeal and Bacterial Type Strains, Phase II (KMG-II): from individual species to whole genera.</title>
        <authorList>
            <person name="Goeker M."/>
        </authorList>
    </citation>
    <scope>NUCLEOTIDE SEQUENCE [LARGE SCALE GENOMIC DNA]</scope>
    <source>
        <strain evidence="2 3">DSM 29526</strain>
    </source>
</reference>
<keyword evidence="3" id="KW-1185">Reference proteome</keyword>
<feature type="region of interest" description="Disordered" evidence="1">
    <location>
        <begin position="34"/>
        <end position="57"/>
    </location>
</feature>
<evidence type="ECO:0000313" key="2">
    <source>
        <dbReference type="EMBL" id="PPK87949.1"/>
    </source>
</evidence>
<dbReference type="RefSeq" id="WP_170067567.1">
    <property type="nucleotide sequence ID" value="NZ_PTJC01000005.1"/>
</dbReference>
<organism evidence="2 3">
    <name type="scientific">Neolewinella xylanilytica</name>
    <dbReference type="NCBI Taxonomy" id="1514080"/>
    <lineage>
        <taxon>Bacteria</taxon>
        <taxon>Pseudomonadati</taxon>
        <taxon>Bacteroidota</taxon>
        <taxon>Saprospiria</taxon>
        <taxon>Saprospirales</taxon>
        <taxon>Lewinellaceae</taxon>
        <taxon>Neolewinella</taxon>
    </lineage>
</organism>
<evidence type="ECO:0000256" key="1">
    <source>
        <dbReference type="SAM" id="MobiDB-lite"/>
    </source>
</evidence>
<accession>A0A2S6I8Z7</accession>
<comment type="caution">
    <text evidence="2">The sequence shown here is derived from an EMBL/GenBank/DDBJ whole genome shotgun (WGS) entry which is preliminary data.</text>
</comment>
<protein>
    <submittedName>
        <fullName evidence="2">Uncharacterized protein</fullName>
    </submittedName>
</protein>